<reference evidence="2 4" key="1">
    <citation type="submission" date="2024-02" db="EMBL/GenBank/DDBJ databases">
        <authorList>
            <person name="Vignale AGUSTIN F."/>
            <person name="Sosa J E."/>
            <person name="Modenutti C."/>
        </authorList>
    </citation>
    <scope>NUCLEOTIDE SEQUENCE [LARGE SCALE GENOMIC DNA]</scope>
</reference>
<gene>
    <name evidence="2" type="ORF">ILEXP_LOCUS4663</name>
    <name evidence="3" type="ORF">ILEXP_LOCUS50625</name>
</gene>
<sequence>WHLLPLGKSTSHHSDSLPSPHHSTSMPSPHHLAVEEGAGITRQSMLATRQASSCHPTKLACHSAKASLCHLVRASQGHSTRVRGKLLHATWQGQGFGQDLSRPHLALKATKVEFYSVKDQLRISNPNHIPLQIFRS</sequence>
<evidence type="ECO:0000256" key="1">
    <source>
        <dbReference type="SAM" id="MobiDB-lite"/>
    </source>
</evidence>
<feature type="non-terminal residue" evidence="2">
    <location>
        <position position="1"/>
    </location>
</feature>
<dbReference type="EMBL" id="CAUOFW020000829">
    <property type="protein sequence ID" value="CAK9137642.1"/>
    <property type="molecule type" value="Genomic_DNA"/>
</dbReference>
<feature type="region of interest" description="Disordered" evidence="1">
    <location>
        <begin position="1"/>
        <end position="30"/>
    </location>
</feature>
<name>A0ABC8R0Z7_9AQUA</name>
<dbReference type="Proteomes" id="UP001642360">
    <property type="component" value="Unassembled WGS sequence"/>
</dbReference>
<evidence type="ECO:0000313" key="4">
    <source>
        <dbReference type="Proteomes" id="UP001642360"/>
    </source>
</evidence>
<accession>A0ABC8R0Z7</accession>
<protein>
    <submittedName>
        <fullName evidence="2">Uncharacterized protein</fullName>
    </submittedName>
</protein>
<feature type="compositionally biased region" description="Low complexity" evidence="1">
    <location>
        <begin position="16"/>
        <end position="30"/>
    </location>
</feature>
<proteinExistence type="predicted"/>
<dbReference type="AlphaFoldDB" id="A0ABC8R0Z7"/>
<organism evidence="2 4">
    <name type="scientific">Ilex paraguariensis</name>
    <name type="common">yerba mate</name>
    <dbReference type="NCBI Taxonomy" id="185542"/>
    <lineage>
        <taxon>Eukaryota</taxon>
        <taxon>Viridiplantae</taxon>
        <taxon>Streptophyta</taxon>
        <taxon>Embryophyta</taxon>
        <taxon>Tracheophyta</taxon>
        <taxon>Spermatophyta</taxon>
        <taxon>Magnoliopsida</taxon>
        <taxon>eudicotyledons</taxon>
        <taxon>Gunneridae</taxon>
        <taxon>Pentapetalae</taxon>
        <taxon>asterids</taxon>
        <taxon>campanulids</taxon>
        <taxon>Aquifoliales</taxon>
        <taxon>Aquifoliaceae</taxon>
        <taxon>Ilex</taxon>
    </lineage>
</organism>
<evidence type="ECO:0000313" key="3">
    <source>
        <dbReference type="EMBL" id="CAK9180613.1"/>
    </source>
</evidence>
<comment type="caution">
    <text evidence="2">The sequence shown here is derived from an EMBL/GenBank/DDBJ whole genome shotgun (WGS) entry which is preliminary data.</text>
</comment>
<keyword evidence="4" id="KW-1185">Reference proteome</keyword>
<evidence type="ECO:0000313" key="2">
    <source>
        <dbReference type="EMBL" id="CAK9137642.1"/>
    </source>
</evidence>
<dbReference type="EMBL" id="CAUOFW020007783">
    <property type="protein sequence ID" value="CAK9180613.1"/>
    <property type="molecule type" value="Genomic_DNA"/>
</dbReference>